<dbReference type="Pfam" id="PF13372">
    <property type="entry name" value="Alginate_exp"/>
    <property type="match status" value="1"/>
</dbReference>
<organism evidence="3 4">
    <name type="scientific">Stakelama marina</name>
    <dbReference type="NCBI Taxonomy" id="2826939"/>
    <lineage>
        <taxon>Bacteria</taxon>
        <taxon>Pseudomonadati</taxon>
        <taxon>Pseudomonadota</taxon>
        <taxon>Alphaproteobacteria</taxon>
        <taxon>Sphingomonadales</taxon>
        <taxon>Sphingomonadaceae</taxon>
        <taxon>Stakelama</taxon>
    </lineage>
</organism>
<dbReference type="EMBL" id="JAGRQC010000002">
    <property type="protein sequence ID" value="MBR0552592.1"/>
    <property type="molecule type" value="Genomic_DNA"/>
</dbReference>
<dbReference type="AlphaFoldDB" id="A0A8T4IEV7"/>
<protein>
    <submittedName>
        <fullName evidence="3">Alginate export family protein</fullName>
    </submittedName>
</protein>
<dbReference type="RefSeq" id="WP_284053864.1">
    <property type="nucleotide sequence ID" value="NZ_JAGRQC010000002.1"/>
</dbReference>
<proteinExistence type="predicted"/>
<evidence type="ECO:0000313" key="4">
    <source>
        <dbReference type="Proteomes" id="UP000676996"/>
    </source>
</evidence>
<dbReference type="Gene3D" id="2.40.160.100">
    <property type="match status" value="1"/>
</dbReference>
<reference evidence="3" key="1">
    <citation type="submission" date="2021-04" db="EMBL/GenBank/DDBJ databases">
        <title>Ouciella asimina sp. nov., isolated from the surface seawater in the hydrothermal field of Okinawa Trough.</title>
        <authorList>
            <person name="Shuang W."/>
        </authorList>
    </citation>
    <scope>NUCLEOTIDE SEQUENCE</scope>
    <source>
        <strain evidence="3">LXI357</strain>
    </source>
</reference>
<evidence type="ECO:0000259" key="2">
    <source>
        <dbReference type="Pfam" id="PF13372"/>
    </source>
</evidence>
<dbReference type="Proteomes" id="UP000676996">
    <property type="component" value="Unassembled WGS sequence"/>
</dbReference>
<gene>
    <name evidence="3" type="ORF">J7S20_08755</name>
</gene>
<evidence type="ECO:0000313" key="3">
    <source>
        <dbReference type="EMBL" id="MBR0552592.1"/>
    </source>
</evidence>
<feature type="compositionally biased region" description="Polar residues" evidence="1">
    <location>
        <begin position="14"/>
        <end position="25"/>
    </location>
</feature>
<feature type="domain" description="Alginate export" evidence="2">
    <location>
        <begin position="27"/>
        <end position="422"/>
    </location>
</feature>
<comment type="caution">
    <text evidence="3">The sequence shown here is derived from an EMBL/GenBank/DDBJ whole genome shotgun (WGS) entry which is preliminary data.</text>
</comment>
<sequence>MTENLPVGSASAAGEQQSPAPSNWSLKAGIRTRFEAIGGQFRPDAARSDQALLVRSSLAALYEHGAVRMGAEIWDARAYLEQPNSSIGTGEVNTLALIQAYGGVALGDSDNRTTIDFGRFTMNIGSRRLVSRQNFRNSTNAYTGVHLHHDDARGRRIDAFWAMPQRRLPDDAAALRDDRHAFDKEGTSLQYYGVSAETPIGRGIRAEVYGYGLSERDAPGRRTHNRHLWTPGLRLHRPARAGTFDLDIELSGQLGTARKSADPADRRDLPVRAGAAHVEVGRRFAASGLPRVAVGFDYGSGDGTDRAIGRFDRLFGARRFDYGPTSLFGVMARENEVSASVAGDWHPALRWRARGSYRAMWLARANDSFAASGIRDRSGQSGRFAGHLVEARLSGPVMPHAKFEIGAAYLAKGRFLRHAPNAPATGNTRYAYAQIELSL</sequence>
<accession>A0A8T4IEV7</accession>
<evidence type="ECO:0000256" key="1">
    <source>
        <dbReference type="SAM" id="MobiDB-lite"/>
    </source>
</evidence>
<keyword evidence="4" id="KW-1185">Reference proteome</keyword>
<dbReference type="InterPro" id="IPR053728">
    <property type="entry name" value="Alginate_Permeability_Chnl"/>
</dbReference>
<feature type="region of interest" description="Disordered" evidence="1">
    <location>
        <begin position="1"/>
        <end position="25"/>
    </location>
</feature>
<dbReference type="InterPro" id="IPR025388">
    <property type="entry name" value="Alginate_export_dom"/>
</dbReference>
<name>A0A8T4IEV7_9SPHN</name>